<reference evidence="1" key="2">
    <citation type="journal article" date="2019" name="Genome Biol. Evol.">
        <title>Day and night: Metabolic profiles and evolutionary relationships of six axenic non-marine cyanobacteria.</title>
        <authorList>
            <person name="Will S.E."/>
            <person name="Henke P."/>
            <person name="Boedeker C."/>
            <person name="Huang S."/>
            <person name="Brinkmann H."/>
            <person name="Rohde M."/>
            <person name="Jarek M."/>
            <person name="Friedl T."/>
            <person name="Seufert S."/>
            <person name="Schumacher M."/>
            <person name="Overmann J."/>
            <person name="Neumann-Schaal M."/>
            <person name="Petersen J."/>
        </authorList>
    </citation>
    <scope>NUCLEOTIDE SEQUENCE [LARGE SCALE GENOMIC DNA]</scope>
    <source>
        <strain evidence="1">PCC 7102</strain>
    </source>
</reference>
<dbReference type="RefSeq" id="WP_127079665.1">
    <property type="nucleotide sequence ID" value="NZ_RSCL01000002.1"/>
</dbReference>
<dbReference type="InterPro" id="IPR032347">
    <property type="entry name" value="DUF4864"/>
</dbReference>
<organism evidence="1 2">
    <name type="scientific">Dulcicalothrix desertica PCC 7102</name>
    <dbReference type="NCBI Taxonomy" id="232991"/>
    <lineage>
        <taxon>Bacteria</taxon>
        <taxon>Bacillati</taxon>
        <taxon>Cyanobacteriota</taxon>
        <taxon>Cyanophyceae</taxon>
        <taxon>Nostocales</taxon>
        <taxon>Calotrichaceae</taxon>
        <taxon>Dulcicalothrix</taxon>
    </lineage>
</organism>
<evidence type="ECO:0000313" key="2">
    <source>
        <dbReference type="Proteomes" id="UP000271624"/>
    </source>
</evidence>
<dbReference type="EMBL" id="RSCL01000002">
    <property type="protein sequence ID" value="RUT09069.1"/>
    <property type="molecule type" value="Genomic_DNA"/>
</dbReference>
<protein>
    <recommendedName>
        <fullName evidence="3">DUF4864 domain-containing protein</fullName>
    </recommendedName>
</protein>
<evidence type="ECO:0000313" key="1">
    <source>
        <dbReference type="EMBL" id="RUT09069.1"/>
    </source>
</evidence>
<dbReference type="Proteomes" id="UP000271624">
    <property type="component" value="Unassembled WGS sequence"/>
</dbReference>
<name>A0A433VSL4_9CYAN</name>
<dbReference type="Pfam" id="PF16156">
    <property type="entry name" value="DUF4864"/>
    <property type="match status" value="1"/>
</dbReference>
<reference evidence="1" key="1">
    <citation type="submission" date="2018-12" db="EMBL/GenBank/DDBJ databases">
        <authorList>
            <person name="Will S."/>
            <person name="Neumann-Schaal M."/>
            <person name="Henke P."/>
        </authorList>
    </citation>
    <scope>NUCLEOTIDE SEQUENCE</scope>
    <source>
        <strain evidence="1">PCC 7102</strain>
    </source>
</reference>
<evidence type="ECO:0008006" key="3">
    <source>
        <dbReference type="Google" id="ProtNLM"/>
    </source>
</evidence>
<proteinExistence type="predicted"/>
<comment type="caution">
    <text evidence="1">The sequence shown here is derived from an EMBL/GenBank/DDBJ whole genome shotgun (WGS) entry which is preliminary data.</text>
</comment>
<accession>A0A433VSL4</accession>
<gene>
    <name evidence="1" type="ORF">DSM106972_011220</name>
</gene>
<dbReference type="OrthoDB" id="9130422at2"/>
<keyword evidence="2" id="KW-1185">Reference proteome</keyword>
<sequence>MKVTDSDSTAIRFVIEQQLQALQQDNAEEAFAFASPEIRTQFQTAENFLKMVKTGYLPVYRPRSVLFENITTIQGNITQLVLLLGPDGVPVRALYLMSKQPEGIWRINGCFLVPVEAEIL</sequence>
<dbReference type="AlphaFoldDB" id="A0A433VSL4"/>